<proteinExistence type="predicted"/>
<protein>
    <submittedName>
        <fullName evidence="2">Uncharacterized protein</fullName>
    </submittedName>
</protein>
<dbReference type="EMBL" id="BAABKQ010000001">
    <property type="protein sequence ID" value="GAA4817307.1"/>
    <property type="molecule type" value="Genomic_DNA"/>
</dbReference>
<evidence type="ECO:0000256" key="1">
    <source>
        <dbReference type="SAM" id="MobiDB-lite"/>
    </source>
</evidence>
<reference evidence="3" key="1">
    <citation type="journal article" date="2019" name="Int. J. Syst. Evol. Microbiol.">
        <title>The Global Catalogue of Microorganisms (GCM) 10K type strain sequencing project: providing services to taxonomists for standard genome sequencing and annotation.</title>
        <authorList>
            <consortium name="The Broad Institute Genomics Platform"/>
            <consortium name="The Broad Institute Genome Sequencing Center for Infectious Disease"/>
            <person name="Wu L."/>
            <person name="Ma J."/>
        </authorList>
    </citation>
    <scope>NUCLEOTIDE SEQUENCE [LARGE SCALE GENOMIC DNA]</scope>
    <source>
        <strain evidence="3">JCM 18542</strain>
    </source>
</reference>
<feature type="compositionally biased region" description="Polar residues" evidence="1">
    <location>
        <begin position="27"/>
        <end position="44"/>
    </location>
</feature>
<dbReference type="Proteomes" id="UP001500839">
    <property type="component" value="Unassembled WGS sequence"/>
</dbReference>
<evidence type="ECO:0000313" key="2">
    <source>
        <dbReference type="EMBL" id="GAA4817307.1"/>
    </source>
</evidence>
<organism evidence="2 3">
    <name type="scientific">Tomitella cavernea</name>
    <dbReference type="NCBI Taxonomy" id="1387982"/>
    <lineage>
        <taxon>Bacteria</taxon>
        <taxon>Bacillati</taxon>
        <taxon>Actinomycetota</taxon>
        <taxon>Actinomycetes</taxon>
        <taxon>Mycobacteriales</taxon>
        <taxon>Tomitella</taxon>
    </lineage>
</organism>
<name>A0ABP9CRP1_9ACTN</name>
<feature type="region of interest" description="Disordered" evidence="1">
    <location>
        <begin position="23"/>
        <end position="48"/>
    </location>
</feature>
<gene>
    <name evidence="2" type="ORF">GCM10023353_24910</name>
</gene>
<comment type="caution">
    <text evidence="2">The sequence shown here is derived from an EMBL/GenBank/DDBJ whole genome shotgun (WGS) entry which is preliminary data.</text>
</comment>
<accession>A0ABP9CRP1</accession>
<keyword evidence="3" id="KW-1185">Reference proteome</keyword>
<sequence>MNTQPVHVSVRFNVRANSPLSVGPQCATVSPSKNPGSPSDSSPALRTGIELRSSGDGFVVDLPYSGSRARAGARYRSIVAALICSSSARTARL</sequence>
<evidence type="ECO:0000313" key="3">
    <source>
        <dbReference type="Proteomes" id="UP001500839"/>
    </source>
</evidence>